<keyword evidence="3" id="KW-0547">Nucleotide-binding</keyword>
<dbReference type="InterPro" id="IPR003439">
    <property type="entry name" value="ABC_transporter-like_ATP-bd"/>
</dbReference>
<dbReference type="EMBL" id="UHED01000001">
    <property type="protein sequence ID" value="SUM81861.1"/>
    <property type="molecule type" value="Genomic_DNA"/>
</dbReference>
<evidence type="ECO:0000313" key="5">
    <source>
        <dbReference type="EMBL" id="SUM81861.1"/>
    </source>
</evidence>
<evidence type="ECO:0000313" key="6">
    <source>
        <dbReference type="Proteomes" id="UP000254707"/>
    </source>
</evidence>
<keyword evidence="4 5" id="KW-0067">ATP-binding</keyword>
<evidence type="ECO:0000256" key="2">
    <source>
        <dbReference type="ARBA" id="ARBA00022448"/>
    </source>
</evidence>
<reference evidence="5 6" key="1">
    <citation type="submission" date="2018-06" db="EMBL/GenBank/DDBJ databases">
        <authorList>
            <consortium name="Pathogen Informatics"/>
            <person name="Doyle S."/>
        </authorList>
    </citation>
    <scope>NUCLEOTIDE SEQUENCE [LARGE SCALE GENOMIC DNA]</scope>
    <source>
        <strain evidence="5 6">NCTC7688</strain>
    </source>
</reference>
<keyword evidence="2" id="KW-0813">Transport</keyword>
<dbReference type="SMART" id="SM00382">
    <property type="entry name" value="AAA"/>
    <property type="match status" value="1"/>
</dbReference>
<dbReference type="SUPFAM" id="SSF52540">
    <property type="entry name" value="P-loop containing nucleoside triphosphate hydrolases"/>
    <property type="match status" value="1"/>
</dbReference>
<comment type="similarity">
    <text evidence="1">Belongs to the ABC transporter superfamily.</text>
</comment>
<dbReference type="CDD" id="cd03230">
    <property type="entry name" value="ABC_DR_subfamily_A"/>
    <property type="match status" value="1"/>
</dbReference>
<evidence type="ECO:0000256" key="3">
    <source>
        <dbReference type="ARBA" id="ARBA00022741"/>
    </source>
</evidence>
<sequence length="222" mass="25626">MIELKNLSKHYRKKCIFESLDMTFENLQLTVLLGENGAGKSTLLRMIAGLEQLTKGEIRYFGEQLSKKQRQDKIGYVPQDIALFEHMTVNENIRCFKALCKAPLSNVLIDEYARQLNLNERTMTISNLSGGTKRKVNVLIGLLSNPQILILDEPTVGIDLKSRFDIHNLLNTMKRERLIILTTHHLDEVEALADQIKVIGNDPFYRELLEDKHWPFEVYNNK</sequence>
<dbReference type="InterPro" id="IPR027417">
    <property type="entry name" value="P-loop_NTPase"/>
</dbReference>
<dbReference type="EC" id="3.6.3.-" evidence="5"/>
<dbReference type="RefSeq" id="WP_037537536.1">
    <property type="nucleotide sequence ID" value="NZ_CAXOKG010000002.1"/>
</dbReference>
<dbReference type="PANTHER" id="PTHR42711:SF5">
    <property type="entry name" value="ABC TRANSPORTER ATP-BINDING PROTEIN NATA"/>
    <property type="match status" value="1"/>
</dbReference>
<dbReference type="Proteomes" id="UP000254707">
    <property type="component" value="Unassembled WGS sequence"/>
</dbReference>
<evidence type="ECO:0000256" key="1">
    <source>
        <dbReference type="ARBA" id="ARBA00005417"/>
    </source>
</evidence>
<dbReference type="InterPro" id="IPR050763">
    <property type="entry name" value="ABC_transporter_ATP-binding"/>
</dbReference>
<name>A0A380HJ03_STASA</name>
<dbReference type="PROSITE" id="PS50893">
    <property type="entry name" value="ABC_TRANSPORTER_2"/>
    <property type="match status" value="1"/>
</dbReference>
<organism evidence="5 6">
    <name type="scientific">Staphylococcus saprophyticus</name>
    <dbReference type="NCBI Taxonomy" id="29385"/>
    <lineage>
        <taxon>Bacteria</taxon>
        <taxon>Bacillati</taxon>
        <taxon>Bacillota</taxon>
        <taxon>Bacilli</taxon>
        <taxon>Bacillales</taxon>
        <taxon>Staphylococcaceae</taxon>
        <taxon>Staphylococcus</taxon>
    </lineage>
</organism>
<gene>
    <name evidence="5" type="primary">lptB_1</name>
    <name evidence="5" type="ORF">NCTC7688_00355</name>
</gene>
<dbReference type="AlphaFoldDB" id="A0A380HJ03"/>
<proteinExistence type="inferred from homology"/>
<dbReference type="PANTHER" id="PTHR42711">
    <property type="entry name" value="ABC TRANSPORTER ATP-BINDING PROTEIN"/>
    <property type="match status" value="1"/>
</dbReference>
<protein>
    <submittedName>
        <fullName evidence="5">ABC transporter ATP-binding protein</fullName>
        <ecNumber evidence="5">3.6.3.-</ecNumber>
    </submittedName>
</protein>
<dbReference type="GO" id="GO:0005524">
    <property type="term" value="F:ATP binding"/>
    <property type="evidence" value="ECO:0007669"/>
    <property type="project" value="UniProtKB-KW"/>
</dbReference>
<dbReference type="Gene3D" id="3.40.50.300">
    <property type="entry name" value="P-loop containing nucleotide triphosphate hydrolases"/>
    <property type="match status" value="1"/>
</dbReference>
<dbReference type="InterPro" id="IPR003593">
    <property type="entry name" value="AAA+_ATPase"/>
</dbReference>
<dbReference type="Pfam" id="PF00005">
    <property type="entry name" value="ABC_tran"/>
    <property type="match status" value="1"/>
</dbReference>
<dbReference type="GO" id="GO:0016887">
    <property type="term" value="F:ATP hydrolysis activity"/>
    <property type="evidence" value="ECO:0007669"/>
    <property type="project" value="InterPro"/>
</dbReference>
<evidence type="ECO:0000256" key="4">
    <source>
        <dbReference type="ARBA" id="ARBA00022840"/>
    </source>
</evidence>
<accession>A0A380HJ03</accession>
<keyword evidence="5" id="KW-0378">Hydrolase</keyword>